<dbReference type="PIRSF" id="PIRSF000239">
    <property type="entry name" value="AHPC"/>
    <property type="match status" value="1"/>
</dbReference>
<evidence type="ECO:0000256" key="11">
    <source>
        <dbReference type="PIRSR" id="PIRSR000239-1"/>
    </source>
</evidence>
<keyword evidence="3" id="KW-0575">Peroxidase</keyword>
<dbReference type="AlphaFoldDB" id="A0A832ZB24"/>
<dbReference type="GO" id="GO:0045454">
    <property type="term" value="P:cell redox homeostasis"/>
    <property type="evidence" value="ECO:0007669"/>
    <property type="project" value="TreeGrafter"/>
</dbReference>
<evidence type="ECO:0000256" key="4">
    <source>
        <dbReference type="ARBA" id="ARBA00022862"/>
    </source>
</evidence>
<proteinExistence type="inferred from homology"/>
<evidence type="ECO:0000256" key="5">
    <source>
        <dbReference type="ARBA" id="ARBA00023002"/>
    </source>
</evidence>
<evidence type="ECO:0000256" key="8">
    <source>
        <dbReference type="ARBA" id="ARBA00032824"/>
    </source>
</evidence>
<keyword evidence="5" id="KW-0560">Oxidoreductase</keyword>
<keyword evidence="4" id="KW-0049">Antioxidant</keyword>
<dbReference type="EMBL" id="DQUG01000161">
    <property type="protein sequence ID" value="HIP75287.1"/>
    <property type="molecule type" value="Genomic_DNA"/>
</dbReference>
<dbReference type="FunFam" id="3.40.30.10:FF:000007">
    <property type="entry name" value="Thioredoxin-dependent thiol peroxidase"/>
    <property type="match status" value="1"/>
</dbReference>
<gene>
    <name evidence="13" type="ORF">EYH13_03965</name>
</gene>
<evidence type="ECO:0000259" key="12">
    <source>
        <dbReference type="PROSITE" id="PS51352"/>
    </source>
</evidence>
<dbReference type="EC" id="1.11.1.24" evidence="2"/>
<feature type="domain" description="Thioredoxin" evidence="12">
    <location>
        <begin position="1"/>
        <end position="146"/>
    </location>
</feature>
<sequence>MEYLEIPLLDEDGNEVKLKDFLGRWIVLYIYPRDNTPGCTTEAKEFTELLPEFEKFGVLVVGVSKDSIESHRRFKEKHNLKVKLLSDPEAKLIKTLGAWGKKMRGEGVLRSTFIINPKGEIVWEKRRVKAKGHAAKVIEVIRKLVGNEGNNPNSIKT</sequence>
<organism evidence="13 14">
    <name type="scientific">Thermococcus paralvinellae</name>
    <dbReference type="NCBI Taxonomy" id="582419"/>
    <lineage>
        <taxon>Archaea</taxon>
        <taxon>Methanobacteriati</taxon>
        <taxon>Methanobacteriota</taxon>
        <taxon>Thermococci</taxon>
        <taxon>Thermococcales</taxon>
        <taxon>Thermococcaceae</taxon>
        <taxon>Thermococcus</taxon>
    </lineage>
</organism>
<accession>A0A832ZB24</accession>
<dbReference type="InterPro" id="IPR024706">
    <property type="entry name" value="Peroxiredoxin_AhpC-typ"/>
</dbReference>
<dbReference type="PROSITE" id="PS51352">
    <property type="entry name" value="THIOREDOXIN_2"/>
    <property type="match status" value="1"/>
</dbReference>
<reference evidence="13" key="1">
    <citation type="journal article" date="2020" name="ISME J.">
        <title>Gammaproteobacteria mediating utilization of methyl-, sulfur- and petroleum organic compounds in deep ocean hydrothermal plumes.</title>
        <authorList>
            <person name="Zhou Z."/>
            <person name="Liu Y."/>
            <person name="Pan J."/>
            <person name="Cron B.R."/>
            <person name="Toner B.M."/>
            <person name="Anantharaman K."/>
            <person name="Breier J.A."/>
            <person name="Dick G.J."/>
            <person name="Li M."/>
        </authorList>
    </citation>
    <scope>NUCLEOTIDE SEQUENCE</scope>
    <source>
        <strain evidence="13">SZUA-1451</strain>
    </source>
</reference>
<evidence type="ECO:0000256" key="7">
    <source>
        <dbReference type="ARBA" id="ARBA00023284"/>
    </source>
</evidence>
<dbReference type="SUPFAM" id="SSF52833">
    <property type="entry name" value="Thioredoxin-like"/>
    <property type="match status" value="1"/>
</dbReference>
<dbReference type="CDD" id="cd03017">
    <property type="entry name" value="PRX_BCP"/>
    <property type="match status" value="1"/>
</dbReference>
<evidence type="ECO:0000256" key="2">
    <source>
        <dbReference type="ARBA" id="ARBA00013017"/>
    </source>
</evidence>
<evidence type="ECO:0000256" key="3">
    <source>
        <dbReference type="ARBA" id="ARBA00022559"/>
    </source>
</evidence>
<dbReference type="InterPro" id="IPR000866">
    <property type="entry name" value="AhpC/TSA"/>
</dbReference>
<comment type="subunit">
    <text evidence="1">Monomer.</text>
</comment>
<dbReference type="Gene3D" id="3.40.30.10">
    <property type="entry name" value="Glutaredoxin"/>
    <property type="match status" value="1"/>
</dbReference>
<dbReference type="InterPro" id="IPR050924">
    <property type="entry name" value="Peroxiredoxin_BCP/PrxQ"/>
</dbReference>
<feature type="active site" description="Cysteine sulfenic acid (-SOH) intermediate; for peroxidase activity" evidence="11">
    <location>
        <position position="39"/>
    </location>
</feature>
<keyword evidence="7" id="KW-0676">Redox-active center</keyword>
<evidence type="ECO:0000256" key="10">
    <source>
        <dbReference type="ARBA" id="ARBA00049091"/>
    </source>
</evidence>
<protein>
    <recommendedName>
        <fullName evidence="2">thioredoxin-dependent peroxiredoxin</fullName>
        <ecNumber evidence="2">1.11.1.24</ecNumber>
    </recommendedName>
    <alternativeName>
        <fullName evidence="8">Thioredoxin peroxidase</fullName>
    </alternativeName>
</protein>
<name>A0A832ZB24_9EURY</name>
<dbReference type="InterPro" id="IPR013766">
    <property type="entry name" value="Thioredoxin_domain"/>
</dbReference>
<evidence type="ECO:0000256" key="6">
    <source>
        <dbReference type="ARBA" id="ARBA00023157"/>
    </source>
</evidence>
<evidence type="ECO:0000313" key="13">
    <source>
        <dbReference type="EMBL" id="HIP75287.1"/>
    </source>
</evidence>
<dbReference type="Pfam" id="PF00578">
    <property type="entry name" value="AhpC-TSA"/>
    <property type="match status" value="1"/>
</dbReference>
<evidence type="ECO:0000313" key="14">
    <source>
        <dbReference type="Proteomes" id="UP000649326"/>
    </source>
</evidence>
<dbReference type="GO" id="GO:0005737">
    <property type="term" value="C:cytoplasm"/>
    <property type="evidence" value="ECO:0007669"/>
    <property type="project" value="TreeGrafter"/>
</dbReference>
<evidence type="ECO:0000256" key="1">
    <source>
        <dbReference type="ARBA" id="ARBA00011245"/>
    </source>
</evidence>
<comment type="similarity">
    <text evidence="9">Belongs to the peroxiredoxin family. BCP/PrxQ subfamily.</text>
</comment>
<comment type="caution">
    <text evidence="13">The sequence shown here is derived from an EMBL/GenBank/DDBJ whole genome shotgun (WGS) entry which is preliminary data.</text>
</comment>
<keyword evidence="6" id="KW-1015">Disulfide bond</keyword>
<evidence type="ECO:0000256" key="9">
    <source>
        <dbReference type="ARBA" id="ARBA00038489"/>
    </source>
</evidence>
<dbReference type="InterPro" id="IPR036249">
    <property type="entry name" value="Thioredoxin-like_sf"/>
</dbReference>
<dbReference type="GO" id="GO:0008379">
    <property type="term" value="F:thioredoxin peroxidase activity"/>
    <property type="evidence" value="ECO:0007669"/>
    <property type="project" value="TreeGrafter"/>
</dbReference>
<dbReference type="PANTHER" id="PTHR42801">
    <property type="entry name" value="THIOREDOXIN-DEPENDENT PEROXIDE REDUCTASE"/>
    <property type="match status" value="1"/>
</dbReference>
<dbReference type="Proteomes" id="UP000649326">
    <property type="component" value="Unassembled WGS sequence"/>
</dbReference>
<dbReference type="GO" id="GO:0034599">
    <property type="term" value="P:cellular response to oxidative stress"/>
    <property type="evidence" value="ECO:0007669"/>
    <property type="project" value="TreeGrafter"/>
</dbReference>
<comment type="catalytic activity">
    <reaction evidence="10">
        <text>a hydroperoxide + [thioredoxin]-dithiol = an alcohol + [thioredoxin]-disulfide + H2O</text>
        <dbReference type="Rhea" id="RHEA:62620"/>
        <dbReference type="Rhea" id="RHEA-COMP:10698"/>
        <dbReference type="Rhea" id="RHEA-COMP:10700"/>
        <dbReference type="ChEBI" id="CHEBI:15377"/>
        <dbReference type="ChEBI" id="CHEBI:29950"/>
        <dbReference type="ChEBI" id="CHEBI:30879"/>
        <dbReference type="ChEBI" id="CHEBI:35924"/>
        <dbReference type="ChEBI" id="CHEBI:50058"/>
        <dbReference type="EC" id="1.11.1.24"/>
    </reaction>
</comment>
<dbReference type="PANTHER" id="PTHR42801:SF4">
    <property type="entry name" value="AHPC_TSA FAMILY PROTEIN"/>
    <property type="match status" value="1"/>
</dbReference>